<dbReference type="EMBL" id="PVZS01000015">
    <property type="protein sequence ID" value="PSC04228.1"/>
    <property type="molecule type" value="Genomic_DNA"/>
</dbReference>
<keyword evidence="2" id="KW-1185">Reference proteome</keyword>
<accession>A0A2T1HRD9</accession>
<sequence>MQETKHAPDGGGLGVLAHSKAPGDALRIFAGRHGLVDPASLSEMAGEMLFGPPAVRRQLATAIGLGVLAKALPLFLTREARTALEGEYGAFALSFALSRASDAPTFRDVGLSPAQALATGEACLAKFLHEREPSALAWFDLVCAKGGSALLTPLRHGAQVVELAWRSWRDQQGPASIPAASARA</sequence>
<dbReference type="Proteomes" id="UP000239772">
    <property type="component" value="Unassembled WGS sequence"/>
</dbReference>
<evidence type="ECO:0000313" key="2">
    <source>
        <dbReference type="Proteomes" id="UP000239772"/>
    </source>
</evidence>
<dbReference type="AlphaFoldDB" id="A0A2T1HRD9"/>
<reference evidence="2" key="1">
    <citation type="submission" date="2018-03" db="EMBL/GenBank/DDBJ databases">
        <authorList>
            <person name="Sun L."/>
            <person name="Liu H."/>
            <person name="Chen W."/>
            <person name="Huang K."/>
            <person name="Liu W."/>
            <person name="Gao X."/>
        </authorList>
    </citation>
    <scope>NUCLEOTIDE SEQUENCE [LARGE SCALE GENOMIC DNA]</scope>
    <source>
        <strain evidence="2">SH9</strain>
    </source>
</reference>
<gene>
    <name evidence="1" type="ORF">SLNSH_14640</name>
</gene>
<name>A0A2T1HRD9_9HYPH</name>
<comment type="caution">
    <text evidence="1">The sequence shown here is derived from an EMBL/GenBank/DDBJ whole genome shotgun (WGS) entry which is preliminary data.</text>
</comment>
<proteinExistence type="predicted"/>
<organism evidence="1 2">
    <name type="scientific">Alsobacter soli</name>
    <dbReference type="NCBI Taxonomy" id="2109933"/>
    <lineage>
        <taxon>Bacteria</taxon>
        <taxon>Pseudomonadati</taxon>
        <taxon>Pseudomonadota</taxon>
        <taxon>Alphaproteobacteria</taxon>
        <taxon>Hyphomicrobiales</taxon>
        <taxon>Alsobacteraceae</taxon>
        <taxon>Alsobacter</taxon>
    </lineage>
</organism>
<protein>
    <submittedName>
        <fullName evidence="1">Uncharacterized protein</fullName>
    </submittedName>
</protein>
<evidence type="ECO:0000313" key="1">
    <source>
        <dbReference type="EMBL" id="PSC04228.1"/>
    </source>
</evidence>